<sequence length="104" mass="11544">MKVLVCHRNKAVLHMARINAEKHGVEVTVAKNGNEVLMLGRISRPDVIVLGNDLEKPSTDETVKMLKAEPTLRGVEVVITKGLLPDLFGTKKRFPFPWNKSAIS</sequence>
<reference evidence="1 2" key="1">
    <citation type="journal article" date="2014" name="PLoS ONE">
        <title>The first complete genome sequence of the class fimbriimonadia in the phylum armatimonadetes.</title>
        <authorList>
            <person name="Hu Z.Y."/>
            <person name="Wang Y.Z."/>
            <person name="Im W.T."/>
            <person name="Wang S.Y."/>
            <person name="Zhao G.P."/>
            <person name="Zheng H.J."/>
            <person name="Quan Z.X."/>
        </authorList>
    </citation>
    <scope>NUCLEOTIDE SEQUENCE [LARGE SCALE GENOMIC DNA]</scope>
    <source>
        <strain evidence="1">Gsoil 348</strain>
    </source>
</reference>
<proteinExistence type="predicted"/>
<accession>A0A068NNA1</accession>
<keyword evidence="2" id="KW-1185">Reference proteome</keyword>
<protein>
    <submittedName>
        <fullName evidence="1">PAS/PAC sensor hybrid histidine kinase</fullName>
    </submittedName>
</protein>
<evidence type="ECO:0000313" key="2">
    <source>
        <dbReference type="Proteomes" id="UP000027982"/>
    </source>
</evidence>
<dbReference type="SUPFAM" id="SSF52172">
    <property type="entry name" value="CheY-like"/>
    <property type="match status" value="1"/>
</dbReference>
<organism evidence="1 2">
    <name type="scientific">Fimbriimonas ginsengisoli Gsoil 348</name>
    <dbReference type="NCBI Taxonomy" id="661478"/>
    <lineage>
        <taxon>Bacteria</taxon>
        <taxon>Bacillati</taxon>
        <taxon>Armatimonadota</taxon>
        <taxon>Fimbriimonadia</taxon>
        <taxon>Fimbriimonadales</taxon>
        <taxon>Fimbriimonadaceae</taxon>
        <taxon>Fimbriimonas</taxon>
    </lineage>
</organism>
<dbReference type="GO" id="GO:0016301">
    <property type="term" value="F:kinase activity"/>
    <property type="evidence" value="ECO:0007669"/>
    <property type="project" value="UniProtKB-KW"/>
</dbReference>
<dbReference type="KEGG" id="fgi:OP10G_1660"/>
<dbReference type="EMBL" id="CP007139">
    <property type="protein sequence ID" value="AIE85028.1"/>
    <property type="molecule type" value="Genomic_DNA"/>
</dbReference>
<dbReference type="AlphaFoldDB" id="A0A068NNA1"/>
<keyword evidence="1" id="KW-0418">Kinase</keyword>
<keyword evidence="1" id="KW-0808">Transferase</keyword>
<dbReference type="HOGENOM" id="CLU_2245963_0_0_0"/>
<name>A0A068NNA1_FIMGI</name>
<dbReference type="Proteomes" id="UP000027982">
    <property type="component" value="Chromosome"/>
</dbReference>
<dbReference type="Gene3D" id="3.40.50.2300">
    <property type="match status" value="1"/>
</dbReference>
<evidence type="ECO:0000313" key="1">
    <source>
        <dbReference type="EMBL" id="AIE85028.1"/>
    </source>
</evidence>
<dbReference type="InterPro" id="IPR011006">
    <property type="entry name" value="CheY-like_superfamily"/>
</dbReference>
<gene>
    <name evidence="1" type="ORF">OP10G_1660</name>
</gene>